<dbReference type="Proteomes" id="UP000324800">
    <property type="component" value="Unassembled WGS sequence"/>
</dbReference>
<accession>A0A5J4WCE9</accession>
<organism evidence="1 2">
    <name type="scientific">Streblomastix strix</name>
    <dbReference type="NCBI Taxonomy" id="222440"/>
    <lineage>
        <taxon>Eukaryota</taxon>
        <taxon>Metamonada</taxon>
        <taxon>Preaxostyla</taxon>
        <taxon>Oxymonadida</taxon>
        <taxon>Streblomastigidae</taxon>
        <taxon>Streblomastix</taxon>
    </lineage>
</organism>
<comment type="caution">
    <text evidence="1">The sequence shown here is derived from an EMBL/GenBank/DDBJ whole genome shotgun (WGS) entry which is preliminary data.</text>
</comment>
<dbReference type="EMBL" id="SNRW01002485">
    <property type="protein sequence ID" value="KAA6392614.1"/>
    <property type="molecule type" value="Genomic_DNA"/>
</dbReference>
<dbReference type="OrthoDB" id="1728974at2759"/>
<gene>
    <name evidence="1" type="ORF">EZS28_011861</name>
</gene>
<proteinExistence type="predicted"/>
<name>A0A5J4WCE9_9EUKA</name>
<dbReference type="AlphaFoldDB" id="A0A5J4WCE9"/>
<evidence type="ECO:0000313" key="2">
    <source>
        <dbReference type="Proteomes" id="UP000324800"/>
    </source>
</evidence>
<reference evidence="1 2" key="1">
    <citation type="submission" date="2019-03" db="EMBL/GenBank/DDBJ databases">
        <title>Single cell metagenomics reveals metabolic interactions within the superorganism composed of flagellate Streblomastix strix and complex community of Bacteroidetes bacteria on its surface.</title>
        <authorList>
            <person name="Treitli S.C."/>
            <person name="Kolisko M."/>
            <person name="Husnik F."/>
            <person name="Keeling P."/>
            <person name="Hampl V."/>
        </authorList>
    </citation>
    <scope>NUCLEOTIDE SEQUENCE [LARGE SCALE GENOMIC DNA]</scope>
    <source>
        <strain evidence="1">ST1C</strain>
    </source>
</reference>
<protein>
    <submittedName>
        <fullName evidence="1">Uncharacterized protein</fullName>
    </submittedName>
</protein>
<evidence type="ECO:0000313" key="1">
    <source>
        <dbReference type="EMBL" id="KAA6392614.1"/>
    </source>
</evidence>
<sequence length="78" mass="9000">MVQVGPLFLQKNSPSQTQQDFINRLMVQVGVLLGERFILTSSFEEIERNLALHYYDSMTFVKEFGHPDLLITLTSNPR</sequence>